<dbReference type="InterPro" id="IPR003416">
    <property type="entry name" value="MgtC/SapB/SrpB/YhiD_fam"/>
</dbReference>
<keyword evidence="4 7" id="KW-0812">Transmembrane</keyword>
<evidence type="ECO:0000256" key="4">
    <source>
        <dbReference type="ARBA" id="ARBA00022692"/>
    </source>
</evidence>
<dbReference type="PRINTS" id="PR01837">
    <property type="entry name" value="MGTCSAPBPROT"/>
</dbReference>
<reference evidence="9 10" key="1">
    <citation type="journal article" date="2016" name="Nat. Commun.">
        <title>Thousands of microbial genomes shed light on interconnected biogeochemical processes in an aquifer system.</title>
        <authorList>
            <person name="Anantharaman K."/>
            <person name="Brown C.T."/>
            <person name="Hug L.A."/>
            <person name="Sharon I."/>
            <person name="Castelle C.J."/>
            <person name="Probst A.J."/>
            <person name="Thomas B.C."/>
            <person name="Singh A."/>
            <person name="Wilkins M.J."/>
            <person name="Karaoz U."/>
            <person name="Brodie E.L."/>
            <person name="Williams K.H."/>
            <person name="Hubbard S.S."/>
            <person name="Banfield J.F."/>
        </authorList>
    </citation>
    <scope>NUCLEOTIDE SEQUENCE [LARGE SCALE GENOMIC DNA]</scope>
</reference>
<protein>
    <recommendedName>
        <fullName evidence="8">MgtC/SapB/SrpB/YhiD N-terminal domain-containing protein</fullName>
    </recommendedName>
</protein>
<comment type="similarity">
    <text evidence="2">Belongs to the MgtC/SapB family.</text>
</comment>
<evidence type="ECO:0000256" key="1">
    <source>
        <dbReference type="ARBA" id="ARBA00004651"/>
    </source>
</evidence>
<keyword evidence="6 7" id="KW-0472">Membrane</keyword>
<feature type="domain" description="MgtC/SapB/SrpB/YhiD N-terminal" evidence="8">
    <location>
        <begin position="14"/>
        <end position="140"/>
    </location>
</feature>
<evidence type="ECO:0000256" key="5">
    <source>
        <dbReference type="ARBA" id="ARBA00022989"/>
    </source>
</evidence>
<feature type="transmembrane region" description="Helical" evidence="7">
    <location>
        <begin position="97"/>
        <end position="116"/>
    </location>
</feature>
<evidence type="ECO:0000256" key="2">
    <source>
        <dbReference type="ARBA" id="ARBA00009298"/>
    </source>
</evidence>
<evidence type="ECO:0000256" key="3">
    <source>
        <dbReference type="ARBA" id="ARBA00022475"/>
    </source>
</evidence>
<dbReference type="GO" id="GO:0005886">
    <property type="term" value="C:plasma membrane"/>
    <property type="evidence" value="ECO:0007669"/>
    <property type="project" value="UniProtKB-SubCell"/>
</dbReference>
<evidence type="ECO:0000313" key="9">
    <source>
        <dbReference type="EMBL" id="OGD40222.1"/>
    </source>
</evidence>
<proteinExistence type="inferred from homology"/>
<dbReference type="PANTHER" id="PTHR33778">
    <property type="entry name" value="PROTEIN MGTC"/>
    <property type="match status" value="1"/>
</dbReference>
<evidence type="ECO:0000313" key="10">
    <source>
        <dbReference type="Proteomes" id="UP000177197"/>
    </source>
</evidence>
<sequence length="159" mass="17169">MFFDYNQLVAFGQLALAALLGGLMGLEREYVGKAAGMRTYSIVSLGAALFTILSINVLEVVPNAINFDPGRIAAQIVVGVGFLGAGLIIFREQKVQGLTTAAGLWTSAAVGTAVGFKFYWSAIFTSLLVLFIFTALIIVESWIKSKRKDNSSSNKYYEP</sequence>
<evidence type="ECO:0000259" key="8">
    <source>
        <dbReference type="Pfam" id="PF02308"/>
    </source>
</evidence>
<dbReference type="InterPro" id="IPR049177">
    <property type="entry name" value="MgtC_SapB_SrpB_YhiD_N"/>
</dbReference>
<dbReference type="AlphaFoldDB" id="A0A1F5CBE9"/>
<gene>
    <name evidence="9" type="ORF">A3I30_03070</name>
</gene>
<keyword evidence="5 7" id="KW-1133">Transmembrane helix</keyword>
<comment type="caution">
    <text evidence="9">The sequence shown here is derived from an EMBL/GenBank/DDBJ whole genome shotgun (WGS) entry which is preliminary data.</text>
</comment>
<accession>A0A1F5CBE9</accession>
<feature type="transmembrane region" description="Helical" evidence="7">
    <location>
        <begin position="70"/>
        <end position="90"/>
    </location>
</feature>
<evidence type="ECO:0000256" key="6">
    <source>
        <dbReference type="ARBA" id="ARBA00023136"/>
    </source>
</evidence>
<evidence type="ECO:0000256" key="7">
    <source>
        <dbReference type="SAM" id="Phobius"/>
    </source>
</evidence>
<feature type="transmembrane region" description="Helical" evidence="7">
    <location>
        <begin position="122"/>
        <end position="143"/>
    </location>
</feature>
<keyword evidence="3" id="KW-1003">Cell membrane</keyword>
<dbReference type="Pfam" id="PF02308">
    <property type="entry name" value="MgtC"/>
    <property type="match status" value="1"/>
</dbReference>
<feature type="transmembrane region" description="Helical" evidence="7">
    <location>
        <begin position="6"/>
        <end position="26"/>
    </location>
</feature>
<dbReference type="Proteomes" id="UP000177197">
    <property type="component" value="Unassembled WGS sequence"/>
</dbReference>
<name>A0A1F5CBE9_9BACT</name>
<dbReference type="EMBL" id="MEYV01000011">
    <property type="protein sequence ID" value="OGD40222.1"/>
    <property type="molecule type" value="Genomic_DNA"/>
</dbReference>
<comment type="subcellular location">
    <subcellularLocation>
        <location evidence="1">Cell membrane</location>
        <topology evidence="1">Multi-pass membrane protein</topology>
    </subcellularLocation>
</comment>
<organism evidence="9 10">
    <name type="scientific">Candidatus Azambacteria bacterium RIFCSPLOWO2_02_FULL_44_14</name>
    <dbReference type="NCBI Taxonomy" id="1797306"/>
    <lineage>
        <taxon>Bacteria</taxon>
        <taxon>Candidatus Azamiibacteriota</taxon>
    </lineage>
</organism>
<dbReference type="PANTHER" id="PTHR33778:SF1">
    <property type="entry name" value="MAGNESIUM TRANSPORTER YHID-RELATED"/>
    <property type="match status" value="1"/>
</dbReference>
<feature type="transmembrane region" description="Helical" evidence="7">
    <location>
        <begin position="38"/>
        <end position="58"/>
    </location>
</feature>